<feature type="compositionally biased region" description="Polar residues" evidence="1">
    <location>
        <begin position="1"/>
        <end position="18"/>
    </location>
</feature>
<evidence type="ECO:0000313" key="3">
    <source>
        <dbReference type="Proteomes" id="UP001338125"/>
    </source>
</evidence>
<evidence type="ECO:0000313" key="2">
    <source>
        <dbReference type="EMBL" id="KAK5992181.1"/>
    </source>
</evidence>
<reference evidence="2 3" key="1">
    <citation type="submission" date="2024-01" db="EMBL/GenBank/DDBJ databases">
        <title>Complete genome of Cladobotryum mycophilum ATHUM6906.</title>
        <authorList>
            <person name="Christinaki A.C."/>
            <person name="Myridakis A.I."/>
            <person name="Kouvelis V.N."/>
        </authorList>
    </citation>
    <scope>NUCLEOTIDE SEQUENCE [LARGE SCALE GENOMIC DNA]</scope>
    <source>
        <strain evidence="2 3">ATHUM6906</strain>
    </source>
</reference>
<feature type="compositionally biased region" description="Low complexity" evidence="1">
    <location>
        <begin position="104"/>
        <end position="122"/>
    </location>
</feature>
<feature type="compositionally biased region" description="Low complexity" evidence="1">
    <location>
        <begin position="36"/>
        <end position="51"/>
    </location>
</feature>
<dbReference type="InterPro" id="IPR022024">
    <property type="entry name" value="DUF3602"/>
</dbReference>
<dbReference type="EMBL" id="JAVFKD010000012">
    <property type="protein sequence ID" value="KAK5992181.1"/>
    <property type="molecule type" value="Genomic_DNA"/>
</dbReference>
<dbReference type="Pfam" id="PF12223">
    <property type="entry name" value="DUF3602"/>
    <property type="match status" value="1"/>
</dbReference>
<dbReference type="Proteomes" id="UP001338125">
    <property type="component" value="Unassembled WGS sequence"/>
</dbReference>
<comment type="caution">
    <text evidence="2">The sequence shown here is derived from an EMBL/GenBank/DDBJ whole genome shotgun (WGS) entry which is preliminary data.</text>
</comment>
<gene>
    <name evidence="2" type="ORF">PT974_05581</name>
</gene>
<feature type="region of interest" description="Disordered" evidence="1">
    <location>
        <begin position="1"/>
        <end position="54"/>
    </location>
</feature>
<sequence>MPSNYVFTETSPSTTTYIRSGRGGAGNTFRASDIPSTAATSSSTSQTTSSTLAPRRFFSGIGGAGNVHEADQLRPALLRSLESSAEQNPPWATAAVAAPEMSTAARPAMRAASPAPRVMPAL</sequence>
<protein>
    <submittedName>
        <fullName evidence="2">Uncharacterized protein</fullName>
    </submittedName>
</protein>
<keyword evidence="3" id="KW-1185">Reference proteome</keyword>
<proteinExistence type="predicted"/>
<feature type="region of interest" description="Disordered" evidence="1">
    <location>
        <begin position="98"/>
        <end position="122"/>
    </location>
</feature>
<organism evidence="2 3">
    <name type="scientific">Cladobotryum mycophilum</name>
    <dbReference type="NCBI Taxonomy" id="491253"/>
    <lineage>
        <taxon>Eukaryota</taxon>
        <taxon>Fungi</taxon>
        <taxon>Dikarya</taxon>
        <taxon>Ascomycota</taxon>
        <taxon>Pezizomycotina</taxon>
        <taxon>Sordariomycetes</taxon>
        <taxon>Hypocreomycetidae</taxon>
        <taxon>Hypocreales</taxon>
        <taxon>Hypocreaceae</taxon>
        <taxon>Cladobotryum</taxon>
    </lineage>
</organism>
<evidence type="ECO:0000256" key="1">
    <source>
        <dbReference type="SAM" id="MobiDB-lite"/>
    </source>
</evidence>
<name>A0ABR0SKD1_9HYPO</name>
<accession>A0ABR0SKD1</accession>